<sequence>MIERVYKSGAQFLNSLIESLLTLLRVLIQSRMPMPLPHRRQAVCSVLGNGPSLRDTLENHLDFLKQTELVCVNNFAHSPYFAQLRPQNYIIVDPNYFVFTETSTDRPDIRQTLQAFQTEVDWPMSLYVPRFARNSYVIRTIQAGNPNIQVVFINHAIARGFQWLRHKLYRSGWAMMQSQTVVVAALFLTVNRKFDVIYLFGADQSWHEQIRIDESNQVLMQQLHFYEQAKDVAYEPIYSDKHRTRTDSMAAQFLSLHKAFRGYEVLREYADSVGVRIFNASTKSYIDSLERVKLQN</sequence>
<organism evidence="1 2">
    <name type="scientific">Rudanella paleaurantiibacter</name>
    <dbReference type="NCBI Taxonomy" id="2614655"/>
    <lineage>
        <taxon>Bacteria</taxon>
        <taxon>Pseudomonadati</taxon>
        <taxon>Bacteroidota</taxon>
        <taxon>Cytophagia</taxon>
        <taxon>Cytophagales</taxon>
        <taxon>Cytophagaceae</taxon>
        <taxon>Rudanella</taxon>
    </lineage>
</organism>
<dbReference type="EMBL" id="WELI01000017">
    <property type="protein sequence ID" value="KAB7726152.1"/>
    <property type="molecule type" value="Genomic_DNA"/>
</dbReference>
<keyword evidence="2" id="KW-1185">Reference proteome</keyword>
<evidence type="ECO:0000313" key="1">
    <source>
        <dbReference type="EMBL" id="KAB7726152.1"/>
    </source>
</evidence>
<proteinExistence type="predicted"/>
<name>A0A7J5TSA5_9BACT</name>
<dbReference type="RefSeq" id="WP_152126940.1">
    <property type="nucleotide sequence ID" value="NZ_WELI01000017.1"/>
</dbReference>
<evidence type="ECO:0008006" key="3">
    <source>
        <dbReference type="Google" id="ProtNLM"/>
    </source>
</evidence>
<dbReference type="Gene3D" id="3.90.1480.10">
    <property type="entry name" value="Alpha-2,3-sialyltransferase"/>
    <property type="match status" value="1"/>
</dbReference>
<gene>
    <name evidence="1" type="ORF">F5984_25070</name>
</gene>
<evidence type="ECO:0000313" key="2">
    <source>
        <dbReference type="Proteomes" id="UP000488299"/>
    </source>
</evidence>
<comment type="caution">
    <text evidence="1">The sequence shown here is derived from an EMBL/GenBank/DDBJ whole genome shotgun (WGS) entry which is preliminary data.</text>
</comment>
<dbReference type="AlphaFoldDB" id="A0A7J5TSA5"/>
<reference evidence="1 2" key="1">
    <citation type="submission" date="2019-10" db="EMBL/GenBank/DDBJ databases">
        <title>Rudanella paleaurantiibacter sp. nov., isolated from sludge.</title>
        <authorList>
            <person name="Xu S.Q."/>
        </authorList>
    </citation>
    <scope>NUCLEOTIDE SEQUENCE [LARGE SCALE GENOMIC DNA]</scope>
    <source>
        <strain evidence="1 2">HX-22-17</strain>
    </source>
</reference>
<dbReference type="Proteomes" id="UP000488299">
    <property type="component" value="Unassembled WGS sequence"/>
</dbReference>
<protein>
    <recommendedName>
        <fullName evidence="3">DUF115 domain-containing protein</fullName>
    </recommendedName>
</protein>
<accession>A0A7J5TSA5</accession>